<evidence type="ECO:0000313" key="1">
    <source>
        <dbReference type="EMBL" id="PWS30989.1"/>
    </source>
</evidence>
<dbReference type="PANTHER" id="PTHR38471">
    <property type="entry name" value="FOUR HELIX BUNDLE PROTEIN"/>
    <property type="match status" value="1"/>
</dbReference>
<proteinExistence type="predicted"/>
<dbReference type="Pfam" id="PF05635">
    <property type="entry name" value="23S_rRNA_IVP"/>
    <property type="match status" value="1"/>
</dbReference>
<dbReference type="AlphaFoldDB" id="A0A317EZ69"/>
<organism evidence="1 2">
    <name type="scientific">Pedobacter paludis</name>
    <dbReference type="NCBI Taxonomy" id="2203212"/>
    <lineage>
        <taxon>Bacteria</taxon>
        <taxon>Pseudomonadati</taxon>
        <taxon>Bacteroidota</taxon>
        <taxon>Sphingobacteriia</taxon>
        <taxon>Sphingobacteriales</taxon>
        <taxon>Sphingobacteriaceae</taxon>
        <taxon>Pedobacter</taxon>
    </lineage>
</organism>
<dbReference type="Proteomes" id="UP000245391">
    <property type="component" value="Unassembled WGS sequence"/>
</dbReference>
<accession>A0A317EZ69</accession>
<evidence type="ECO:0000313" key="2">
    <source>
        <dbReference type="Proteomes" id="UP000245391"/>
    </source>
</evidence>
<reference evidence="2" key="1">
    <citation type="submission" date="2018-05" db="EMBL/GenBank/DDBJ databases">
        <title>Pedobacter paludis sp. nov., isolated from wetland soil.</title>
        <authorList>
            <person name="Zhang Y."/>
        </authorList>
    </citation>
    <scope>NUCLEOTIDE SEQUENCE [LARGE SCALE GENOMIC DNA]</scope>
    <source>
        <strain evidence="2">R-8</strain>
    </source>
</reference>
<name>A0A317EZ69_9SPHI</name>
<dbReference type="NCBIfam" id="TIGR02436">
    <property type="entry name" value="four helix bundle protein"/>
    <property type="match status" value="1"/>
</dbReference>
<dbReference type="CDD" id="cd16377">
    <property type="entry name" value="23S_rRNA_IVP_like"/>
    <property type="match status" value="1"/>
</dbReference>
<gene>
    <name evidence="1" type="ORF">DF947_15430</name>
</gene>
<dbReference type="SUPFAM" id="SSF158446">
    <property type="entry name" value="IVS-encoded protein-like"/>
    <property type="match status" value="1"/>
</dbReference>
<dbReference type="OrthoDB" id="9811959at2"/>
<protein>
    <submittedName>
        <fullName evidence="1">Four helix bundle protein</fullName>
    </submittedName>
</protein>
<dbReference type="EMBL" id="QGNY01000005">
    <property type="protein sequence ID" value="PWS30989.1"/>
    <property type="molecule type" value="Genomic_DNA"/>
</dbReference>
<dbReference type="PANTHER" id="PTHR38471:SF2">
    <property type="entry name" value="FOUR HELIX BUNDLE PROTEIN"/>
    <property type="match status" value="1"/>
</dbReference>
<dbReference type="InterPro" id="IPR036583">
    <property type="entry name" value="23S_rRNA_IVS_sf"/>
</dbReference>
<comment type="caution">
    <text evidence="1">The sequence shown here is derived from an EMBL/GenBank/DDBJ whole genome shotgun (WGS) entry which is preliminary data.</text>
</comment>
<dbReference type="InterPro" id="IPR012657">
    <property type="entry name" value="23S_rRNA-intervening_sequence"/>
</dbReference>
<keyword evidence="2" id="KW-1185">Reference proteome</keyword>
<sequence>MYGLTSQIRQCAVSVPSNIAEGSGRRHGKETIQFLAISRGSLYELETQIYVSFDIGYISEIQLTECINEIEILGKLVNGYIRYLTKE</sequence>
<dbReference type="Gene3D" id="1.20.1440.60">
    <property type="entry name" value="23S rRNA-intervening sequence"/>
    <property type="match status" value="1"/>
</dbReference>